<accession>A0ABX6EVK2</accession>
<proteinExistence type="predicted"/>
<evidence type="ECO:0000259" key="7">
    <source>
        <dbReference type="PROSITE" id="PS50166"/>
    </source>
</evidence>
<dbReference type="Proteomes" id="UP000422736">
    <property type="component" value="Chromosome 4"/>
</dbReference>
<evidence type="ECO:0000256" key="1">
    <source>
        <dbReference type="ARBA" id="ARBA00004123"/>
    </source>
</evidence>
<evidence type="ECO:0000256" key="5">
    <source>
        <dbReference type="ARBA" id="ARBA00022927"/>
    </source>
</evidence>
<protein>
    <submittedName>
        <fullName evidence="8">Nonsense-mediated mRNA decay protein 5</fullName>
    </submittedName>
</protein>
<evidence type="ECO:0000256" key="6">
    <source>
        <dbReference type="ARBA" id="ARBA00023242"/>
    </source>
</evidence>
<dbReference type="PROSITE" id="PS50166">
    <property type="entry name" value="IMPORTIN_B_NT"/>
    <property type="match status" value="1"/>
</dbReference>
<dbReference type="SUPFAM" id="SSF48371">
    <property type="entry name" value="ARM repeat"/>
    <property type="match status" value="1"/>
</dbReference>
<gene>
    <name evidence="8" type="primary">NMD5</name>
    <name evidence="8" type="ORF">FIM1_2961</name>
</gene>
<dbReference type="InterPro" id="IPR016024">
    <property type="entry name" value="ARM-type_fold"/>
</dbReference>
<dbReference type="InterPro" id="IPR001494">
    <property type="entry name" value="Importin-beta_N"/>
</dbReference>
<evidence type="ECO:0000313" key="9">
    <source>
        <dbReference type="Proteomes" id="UP000422736"/>
    </source>
</evidence>
<dbReference type="Gene3D" id="1.25.10.10">
    <property type="entry name" value="Leucine-rich Repeat Variant"/>
    <property type="match status" value="1"/>
</dbReference>
<dbReference type="PANTHER" id="PTHR10997:SF18">
    <property type="entry name" value="D-IMPORTIN 7_RANBP7"/>
    <property type="match status" value="1"/>
</dbReference>
<keyword evidence="4" id="KW-0963">Cytoplasm</keyword>
<keyword evidence="5" id="KW-0653">Protein transport</keyword>
<sequence>MDVHLLFQCFEGTLNQSGQIRHEAEQKLKELSKTPGFLGACLDILSNGEVPESIKISASLYLKNKIYYGWSKRSGSSNELLNIEVDADEKPVVKDMLINTLVQCAHTSPNCVRMLQPALTTIVGEEFPAGRWNNLLEESFKLLASNDIDSAFIGLLALSEIFRTFRWSTNDERQNLERLIAQHFDDLLAYANQLIYHPGAVDDNKIGNMVKLIVKIYKFITYHDFPFTLQAPERFIPWANFHVAIIELPFSQNFLDSVDKDSRKNYQWVKAKKWAYSNMLRIFQRYASESLTRKFSYDDFKQMYLKDFMPNLLQLYFHQIEEWGTNKLWLSDECVYNILNYIEHSLTQKASWLLVKPHYNVILQHIVFPILCPDSETLETFENDPREYIHRHLETWNDDYSPDVAAVSLLVTAVQKRSKTTLEPTLTFVTESLNAIKAASSGFQSLPLEQAVKVESCLRIVTNIIDRLTSPKSPYSKAMEEFLHAFVFPLFNSNYGFLRARVCEICSKLSEYEFTKESSIPIIYEGVMHCFNDESGFLPVKLLAAFALQSFVQNTTFQESLSTIVVPTMQSLLQLSNEFESDVISGVIREFVEQFSKELQPFSVELTNNLVQQFLKLAIELNDASRADVNAFSGGDLPDESDKEMAALGILSTIISILLSFENSTDIIESLEHSFYPAAEFILKNDMEDFYHEVCEFIENSTFLLRRVSSISWKVLELIGECNRKEGSMVAFYLEDFMMAISNYLIYGKDELKQNQFYTNILFEIFQTATANGNEDNDLDEMCVIFEFAQKMILAFGDKIPENYLSTFLETTCKGIEVEKESLKTHLNYGVNSFNVLLASIVYYPSQTLQYLHHKNLLTTFLEIWIQTYLPKFTRVIDIKLSIMAILSLLTQVPTQEFHALQIEPVYSKLGPMLVELFQKFPAALKALQDKRQEFSSDAFSKFDGFDDEWNDYEDDDEDAVDEAEEYLKFLNGQADGLKLVRESGEFLDQDDMDELEEDPLSGSVIDDINVYELFQHTFTRLQQNESEKYQHFLSSMSPEEQQTFFNTLNAQ</sequence>
<dbReference type="Pfam" id="PF03810">
    <property type="entry name" value="IBN_N"/>
    <property type="match status" value="1"/>
</dbReference>
<reference evidence="8 9" key="1">
    <citation type="submission" date="2016-03" db="EMBL/GenBank/DDBJ databases">
        <title>How can Kluyveromyces marxianus grow so fast - potential evolutionary course in Saccharomyces Complex revealed by comparative genomics.</title>
        <authorList>
            <person name="Mo W."/>
            <person name="Lu W."/>
            <person name="Yang X."/>
            <person name="Qi J."/>
            <person name="Lv H."/>
        </authorList>
    </citation>
    <scope>NUCLEOTIDE SEQUENCE [LARGE SCALE GENOMIC DNA]</scope>
    <source>
        <strain evidence="8 9">FIM1</strain>
    </source>
</reference>
<keyword evidence="6" id="KW-0539">Nucleus</keyword>
<evidence type="ECO:0000256" key="2">
    <source>
        <dbReference type="ARBA" id="ARBA00004496"/>
    </source>
</evidence>
<dbReference type="PANTHER" id="PTHR10997">
    <property type="entry name" value="IMPORTIN-7, 8, 11"/>
    <property type="match status" value="1"/>
</dbReference>
<keyword evidence="3" id="KW-0813">Transport</keyword>
<keyword evidence="9" id="KW-1185">Reference proteome</keyword>
<evidence type="ECO:0000313" key="8">
    <source>
        <dbReference type="EMBL" id="QGN16256.1"/>
    </source>
</evidence>
<feature type="domain" description="Importin N-terminal" evidence="7">
    <location>
        <begin position="24"/>
        <end position="103"/>
    </location>
</feature>
<dbReference type="InterPro" id="IPR011989">
    <property type="entry name" value="ARM-like"/>
</dbReference>
<dbReference type="EMBL" id="CP015057">
    <property type="protein sequence ID" value="QGN16256.1"/>
    <property type="molecule type" value="Genomic_DNA"/>
</dbReference>
<reference evidence="8 9" key="2">
    <citation type="submission" date="2019-11" db="EMBL/GenBank/DDBJ databases">
        <authorList>
            <person name="Lu H."/>
        </authorList>
    </citation>
    <scope>NUCLEOTIDE SEQUENCE [LARGE SCALE GENOMIC DNA]</scope>
    <source>
        <strain evidence="8 9">FIM1</strain>
    </source>
</reference>
<organism evidence="8 9">
    <name type="scientific">Kluyveromyces marxianus</name>
    <name type="common">Yeast</name>
    <name type="synonym">Candida kefyr</name>
    <dbReference type="NCBI Taxonomy" id="4911"/>
    <lineage>
        <taxon>Eukaryota</taxon>
        <taxon>Fungi</taxon>
        <taxon>Dikarya</taxon>
        <taxon>Ascomycota</taxon>
        <taxon>Saccharomycotina</taxon>
        <taxon>Saccharomycetes</taxon>
        <taxon>Saccharomycetales</taxon>
        <taxon>Saccharomycetaceae</taxon>
        <taxon>Kluyveromyces</taxon>
    </lineage>
</organism>
<comment type="subcellular location">
    <subcellularLocation>
        <location evidence="2">Cytoplasm</location>
    </subcellularLocation>
    <subcellularLocation>
        <location evidence="1">Nucleus</location>
    </subcellularLocation>
</comment>
<dbReference type="SMART" id="SM00913">
    <property type="entry name" value="IBN_N"/>
    <property type="match status" value="1"/>
</dbReference>
<evidence type="ECO:0000256" key="3">
    <source>
        <dbReference type="ARBA" id="ARBA00022448"/>
    </source>
</evidence>
<name>A0ABX6EVK2_KLUMA</name>
<evidence type="ECO:0000256" key="4">
    <source>
        <dbReference type="ARBA" id="ARBA00022490"/>
    </source>
</evidence>